<evidence type="ECO:0000259" key="1">
    <source>
        <dbReference type="Pfam" id="PF01298"/>
    </source>
</evidence>
<dbReference type="InterPro" id="IPR011250">
    <property type="entry name" value="OMP/PagP_B-barrel"/>
</dbReference>
<accession>A0A7W6CJD5</accession>
<dbReference type="Proteomes" id="UP000548867">
    <property type="component" value="Unassembled WGS sequence"/>
</dbReference>
<dbReference type="Gene3D" id="2.40.160.90">
    <property type="match status" value="1"/>
</dbReference>
<keyword evidence="3" id="KW-1185">Reference proteome</keyword>
<dbReference type="InterPro" id="IPR001677">
    <property type="entry name" value="TbpB_B_D"/>
</dbReference>
<evidence type="ECO:0000313" key="3">
    <source>
        <dbReference type="Proteomes" id="UP000548867"/>
    </source>
</evidence>
<sequence length="275" mass="28020">MKAAGLLYNVRLINNAVTLTVEASDPAIATANYNATTGSVSLTGTQGRSSDFTSADIVSQTSASTTYQKGVGSIVNQPTLASERLSVNTPSVGGVDLSYTRIGVWSIWNTNYGGYQTATGIFGVSTLASDMPRSGSASYTTSINASATQNSGTFPNFRVDQATSAVNFTANFGANTLSTSLNLNAFPQTGISNGLPIYSTTAVPLVNLSGSGTISSTGSTFAGTLLATNATMTGQFAGGFLGPQAAEMAYFFGVSGTFPTGYDGFVLGAVAGRKP</sequence>
<dbReference type="RefSeq" id="WP_183627826.1">
    <property type="nucleotide sequence ID" value="NZ_JACIDX010000017.1"/>
</dbReference>
<dbReference type="EMBL" id="JACIDX010000017">
    <property type="protein sequence ID" value="MBB3956957.1"/>
    <property type="molecule type" value="Genomic_DNA"/>
</dbReference>
<organism evidence="2 3">
    <name type="scientific">Novosphingobium sediminicola</name>
    <dbReference type="NCBI Taxonomy" id="563162"/>
    <lineage>
        <taxon>Bacteria</taxon>
        <taxon>Pseudomonadati</taxon>
        <taxon>Pseudomonadota</taxon>
        <taxon>Alphaproteobacteria</taxon>
        <taxon>Sphingomonadales</taxon>
        <taxon>Sphingomonadaceae</taxon>
        <taxon>Novosphingobium</taxon>
    </lineage>
</organism>
<protein>
    <recommendedName>
        <fullName evidence="1">Transferrin-binding protein B C-lobe/N-lobe beta-barrel domain-containing protein</fullName>
    </recommendedName>
</protein>
<feature type="domain" description="Transferrin-binding protein B C-lobe/N-lobe beta-barrel" evidence="1">
    <location>
        <begin position="131"/>
        <end position="252"/>
    </location>
</feature>
<dbReference type="Pfam" id="PF01298">
    <property type="entry name" value="TbpB_B_D"/>
    <property type="match status" value="1"/>
</dbReference>
<name>A0A7W6CJD5_9SPHN</name>
<evidence type="ECO:0000313" key="2">
    <source>
        <dbReference type="EMBL" id="MBB3956957.1"/>
    </source>
</evidence>
<dbReference type="AlphaFoldDB" id="A0A7W6CJD5"/>
<comment type="caution">
    <text evidence="2">The sequence shown here is derived from an EMBL/GenBank/DDBJ whole genome shotgun (WGS) entry which is preliminary data.</text>
</comment>
<reference evidence="2 3" key="1">
    <citation type="submission" date="2020-08" db="EMBL/GenBank/DDBJ databases">
        <title>Genomic Encyclopedia of Type Strains, Phase IV (KMG-IV): sequencing the most valuable type-strain genomes for metagenomic binning, comparative biology and taxonomic classification.</title>
        <authorList>
            <person name="Goeker M."/>
        </authorList>
    </citation>
    <scope>NUCLEOTIDE SEQUENCE [LARGE SCALE GENOMIC DNA]</scope>
    <source>
        <strain evidence="2 3">DSM 27057</strain>
    </source>
</reference>
<dbReference type="SUPFAM" id="SSF56925">
    <property type="entry name" value="OMPA-like"/>
    <property type="match status" value="1"/>
</dbReference>
<gene>
    <name evidence="2" type="ORF">GGR38_003924</name>
</gene>
<proteinExistence type="predicted"/>